<feature type="transmembrane region" description="Helical" evidence="12">
    <location>
        <begin position="1144"/>
        <end position="1177"/>
    </location>
</feature>
<keyword evidence="7" id="KW-0067">ATP-binding</keyword>
<evidence type="ECO:0000256" key="2">
    <source>
        <dbReference type="ARBA" id="ARBA00009726"/>
    </source>
</evidence>
<sequence>MGKAGECIIPGKDSPTKSLEIATASFDKGWDQERYRNGAHWAKLLGEVSKHVVPPAPIYEPSVRDPCMRSTPNITRSINYPFGDDIQVATSRDVLLANFPTKQAQIVYVAHCMDTVEAAYCLFDSVSLNDEVKAFWDKPSETSDDWLAQYCTVLSLGCQAHNFVSQGSGKIPGQLLQTAESFLRRSPFMFRPTPATIRALCLMVIAKQVYAMSCHEADTCWPLTGMTLRLAMGMGLHLGQEDAQRRLWAAVVYFEMRQTLVCGMPCMLRPVDLAASKDYGGIAGIILGDFGQLLLRAVYMATLDDDTVTYDDVVQLDFEIRQHLRGNANQVVQADMLIRQTLMALHSRFALRQSAPTEYPISHVSLFESALSTLSHQRDLCEGASSTTQRAWFAGFFRHEFFTAAMSVCSQLVNGGLPRDDMALDDHIYTSWGWVPTLGLCIFLSSTVETWLNWISASKLSIPLSAQLSSAIFNKVTRIPIEANNAALDANQNHEAQTGNSSPKLGTSEAETESSSSAALIAYDVQRISDFAAIAPMLPLTILKSIMACILLKYLIGWKSMLAGVGTFLITFPANIIMSDRYAKVQMKLMALRDSRTATTTEFLHGIQQIKLSALEDHWKSVIAQARNLELASQWVVFLWETSLIFVWVLAPVMLSAVSLATYALTHASLPPSIAFTALAVLGELEIWTALLPILPAQLLQSKASIGRIEAFLNGPEMFTLDHDTEDICFRQAALAWPSRRAIEHREAILSGITLRIKPGELAMITGGTGSGKSLILHGILGECHVIQGTIQRPQRATQDMTRTHSAENNCWLLKHTTAFVPQNPWIEAGTLRENILFGLSYSEGRYQQVLSACALLPDLKALPDGDQTNLGSNRVNLSGGQKMRVALARALYSRADILVLDDILGGVDVGTRHHLVHFAITGDLVRERTRVLATHHSDDCLHFADHVYHVENGRVYEEDNQQLLKALGKKVARQHPDSQPQPEQGTHEHDIRGAEEQSVTAGTGIVLITVIVATSGAYLALFFGRGLWIASWTRTAQRCPTKLGLVVNTDLQHGTDQLQVYLAISLGMCLVSTVRYFVLLKANINASRYLFDRMLAAVISLPLGWFETAPIGRIINRFTADFQSIDSNLGKNLGSATYGVLQIFAIILAATLALPVMLLPALILLSASAAVCYRYLKAAREMKRLEAVARSPILDLLLSVTEGLATIRGFGRVACYVDKMHQAIDRRTRALWHLSLFNVWLSFRLNMVGAVFTTLAALLIVRARNLDASVAGFALSFVLQFTAATDFALRRYTSLELNMNALERVLEFTQVETKTETEAGGVVPATWPMQGLVQVCNITARYKPRGPDVLRNVSLTLHPDQRVGIVGRTGAGKSSLILALFRLLHLSAGSILIDGVDISTIDPRILGSRLAIVPQDPMLFSGTIRYNLDPDDQFNDSELLDLLRRIWQTTSRQDDDSLSFHTPIPSLDTPVDHGGSNFSQGERQLLHLVRALIRRPKVLVLDEATSALDFHTDEHIRRILHPEYISRYLGGLEMSVLVVAHRLRTVADFDQVVVMQDGEVVETGRPRELLADMVKDDDQQQWTSAEARDQRATGAQRRGYFRQLVQDSGERQVIKRIAYGESI</sequence>
<dbReference type="CDD" id="cd18604">
    <property type="entry name" value="ABC_6TM_VMR1_D2_like"/>
    <property type="match status" value="1"/>
</dbReference>
<evidence type="ECO:0000256" key="8">
    <source>
        <dbReference type="ARBA" id="ARBA00022989"/>
    </source>
</evidence>
<keyword evidence="8 12" id="KW-1133">Transmembrane helix</keyword>
<evidence type="ECO:0000256" key="6">
    <source>
        <dbReference type="ARBA" id="ARBA00022741"/>
    </source>
</evidence>
<dbReference type="InterPro" id="IPR007219">
    <property type="entry name" value="XnlR_reg_dom"/>
</dbReference>
<feature type="transmembrane region" description="Helical" evidence="12">
    <location>
        <begin position="635"/>
        <end position="661"/>
    </location>
</feature>
<organism evidence="15 16">
    <name type="scientific">Fusarium euwallaceae</name>
    <dbReference type="NCBI Taxonomy" id="1147111"/>
    <lineage>
        <taxon>Eukaryota</taxon>
        <taxon>Fungi</taxon>
        <taxon>Dikarya</taxon>
        <taxon>Ascomycota</taxon>
        <taxon>Pezizomycotina</taxon>
        <taxon>Sordariomycetes</taxon>
        <taxon>Hypocreomycetidae</taxon>
        <taxon>Hypocreales</taxon>
        <taxon>Nectriaceae</taxon>
        <taxon>Fusarium</taxon>
        <taxon>Fusarium solani species complex</taxon>
    </lineage>
</organism>
<dbReference type="EMBL" id="MIKF01000038">
    <property type="protein sequence ID" value="RTE81607.1"/>
    <property type="molecule type" value="Genomic_DNA"/>
</dbReference>
<dbReference type="Gene3D" id="1.20.1560.10">
    <property type="entry name" value="ABC transporter type 1, transmembrane domain"/>
    <property type="match status" value="2"/>
</dbReference>
<dbReference type="GO" id="GO:0005524">
    <property type="term" value="F:ATP binding"/>
    <property type="evidence" value="ECO:0007669"/>
    <property type="project" value="UniProtKB-KW"/>
</dbReference>
<dbReference type="InterPro" id="IPR036640">
    <property type="entry name" value="ABC1_TM_sf"/>
</dbReference>
<dbReference type="PROSITE" id="PS50929">
    <property type="entry name" value="ABC_TM1F"/>
    <property type="match status" value="2"/>
</dbReference>
<dbReference type="SMART" id="SM00382">
    <property type="entry name" value="AAA"/>
    <property type="match status" value="2"/>
</dbReference>
<evidence type="ECO:0000256" key="3">
    <source>
        <dbReference type="ARBA" id="ARBA00022448"/>
    </source>
</evidence>
<feature type="transmembrane region" description="Helical" evidence="12">
    <location>
        <begin position="1059"/>
        <end position="1079"/>
    </location>
</feature>
<comment type="subcellular location">
    <subcellularLocation>
        <location evidence="1">Membrane</location>
        <topology evidence="1">Multi-pass membrane protein</topology>
    </subcellularLocation>
</comment>
<keyword evidence="16" id="KW-1185">Reference proteome</keyword>
<evidence type="ECO:0008006" key="17">
    <source>
        <dbReference type="Google" id="ProtNLM"/>
    </source>
</evidence>
<proteinExistence type="inferred from homology"/>
<dbReference type="InterPro" id="IPR011527">
    <property type="entry name" value="ABC1_TM_dom"/>
</dbReference>
<evidence type="ECO:0000256" key="7">
    <source>
        <dbReference type="ARBA" id="ARBA00022840"/>
    </source>
</evidence>
<dbReference type="GO" id="GO:0003677">
    <property type="term" value="F:DNA binding"/>
    <property type="evidence" value="ECO:0007669"/>
    <property type="project" value="InterPro"/>
</dbReference>
<evidence type="ECO:0000256" key="9">
    <source>
        <dbReference type="ARBA" id="ARBA00023136"/>
    </source>
</evidence>
<evidence type="ECO:0000256" key="12">
    <source>
        <dbReference type="SAM" id="Phobius"/>
    </source>
</evidence>
<comment type="caution">
    <text evidence="15">The sequence shown here is derived from an EMBL/GenBank/DDBJ whole genome shotgun (WGS) entry which is preliminary data.</text>
</comment>
<dbReference type="InterPro" id="IPR027417">
    <property type="entry name" value="P-loop_NTPase"/>
</dbReference>
<keyword evidence="9 12" id="KW-0472">Membrane</keyword>
<dbReference type="Gene3D" id="3.40.50.300">
    <property type="entry name" value="P-loop containing nucleotide triphosphate hydrolases"/>
    <property type="match status" value="2"/>
</dbReference>
<keyword evidence="10" id="KW-0539">Nucleus</keyword>
<evidence type="ECO:0000256" key="1">
    <source>
        <dbReference type="ARBA" id="ARBA00004141"/>
    </source>
</evidence>
<dbReference type="InterPro" id="IPR017871">
    <property type="entry name" value="ABC_transporter-like_CS"/>
</dbReference>
<dbReference type="SUPFAM" id="SSF52540">
    <property type="entry name" value="P-loop containing nucleoside triphosphate hydrolases"/>
    <property type="match status" value="2"/>
</dbReference>
<feature type="compositionally biased region" description="Basic and acidic residues" evidence="11">
    <location>
        <begin position="986"/>
        <end position="995"/>
    </location>
</feature>
<reference evidence="15 16" key="1">
    <citation type="submission" date="2017-06" db="EMBL/GenBank/DDBJ databases">
        <title>Comparative genomic analysis of Ambrosia Fusariam Clade fungi.</title>
        <authorList>
            <person name="Stajich J.E."/>
            <person name="Carrillo J."/>
            <person name="Kijimoto T."/>
            <person name="Eskalen A."/>
            <person name="O'Donnell K."/>
            <person name="Kasson M."/>
        </authorList>
    </citation>
    <scope>NUCLEOTIDE SEQUENCE [LARGE SCALE GENOMIC DNA]</scope>
    <source>
        <strain evidence="15 16">UCR1854</strain>
    </source>
</reference>
<dbReference type="CDD" id="cd03244">
    <property type="entry name" value="ABCC_MRP_domain2"/>
    <property type="match status" value="1"/>
</dbReference>
<feature type="transmembrane region" description="Helical" evidence="12">
    <location>
        <begin position="561"/>
        <end position="578"/>
    </location>
</feature>
<feature type="domain" description="ABC transporter" evidence="13">
    <location>
        <begin position="723"/>
        <end position="978"/>
    </location>
</feature>
<feature type="region of interest" description="Disordered" evidence="11">
    <location>
        <begin position="490"/>
        <end position="509"/>
    </location>
</feature>
<feature type="transmembrane region" description="Helical" evidence="12">
    <location>
        <begin position="1237"/>
        <end position="1263"/>
    </location>
</feature>
<accession>A0A430M0S9</accession>
<feature type="transmembrane region" description="Helical" evidence="12">
    <location>
        <begin position="1000"/>
        <end position="1024"/>
    </location>
</feature>
<comment type="similarity">
    <text evidence="2">Belongs to the ABC transporter superfamily. ABCC family. Conjugate transporter (TC 3.A.1.208) subfamily.</text>
</comment>
<feature type="domain" description="ABC transmembrane type-1" evidence="14">
    <location>
        <begin position="1061"/>
        <end position="1298"/>
    </location>
</feature>
<evidence type="ECO:0000256" key="11">
    <source>
        <dbReference type="SAM" id="MobiDB-lite"/>
    </source>
</evidence>
<dbReference type="GO" id="GO:0016020">
    <property type="term" value="C:membrane"/>
    <property type="evidence" value="ECO:0007669"/>
    <property type="project" value="UniProtKB-SubCell"/>
</dbReference>
<protein>
    <recommendedName>
        <fullName evidence="17">ABC transporter domain-containing protein</fullName>
    </recommendedName>
</protein>
<dbReference type="SMART" id="SM00906">
    <property type="entry name" value="Fungal_trans"/>
    <property type="match status" value="1"/>
</dbReference>
<keyword evidence="4 12" id="KW-0812">Transmembrane</keyword>
<dbReference type="GO" id="GO:0005737">
    <property type="term" value="C:cytoplasm"/>
    <property type="evidence" value="ECO:0007669"/>
    <property type="project" value="UniProtKB-ARBA"/>
</dbReference>
<keyword evidence="3" id="KW-0813">Transport</keyword>
<dbReference type="InterPro" id="IPR003593">
    <property type="entry name" value="AAA+_ATPase"/>
</dbReference>
<dbReference type="CDD" id="cd18596">
    <property type="entry name" value="ABC_6TM_VMR1_D1_like"/>
    <property type="match status" value="1"/>
</dbReference>
<dbReference type="PANTHER" id="PTHR24223:SF456">
    <property type="entry name" value="MULTIDRUG RESISTANCE-ASSOCIATED PROTEIN LETHAL(2)03659"/>
    <property type="match status" value="1"/>
</dbReference>
<dbReference type="InterPro" id="IPR050173">
    <property type="entry name" value="ABC_transporter_C-like"/>
</dbReference>
<feature type="domain" description="ABC transmembrane type-1" evidence="14">
    <location>
        <begin position="450"/>
        <end position="685"/>
    </location>
</feature>
<dbReference type="GO" id="GO:0006351">
    <property type="term" value="P:DNA-templated transcription"/>
    <property type="evidence" value="ECO:0007669"/>
    <property type="project" value="InterPro"/>
</dbReference>
<dbReference type="InterPro" id="IPR003439">
    <property type="entry name" value="ABC_transporter-like_ATP-bd"/>
</dbReference>
<dbReference type="FunFam" id="1.20.1560.10:FF:000013">
    <property type="entry name" value="ABC transporter C family member 2"/>
    <property type="match status" value="1"/>
</dbReference>
<evidence type="ECO:0000256" key="4">
    <source>
        <dbReference type="ARBA" id="ARBA00022692"/>
    </source>
</evidence>
<evidence type="ECO:0000259" key="14">
    <source>
        <dbReference type="PROSITE" id="PS50929"/>
    </source>
</evidence>
<evidence type="ECO:0000313" key="15">
    <source>
        <dbReference type="EMBL" id="RTE81607.1"/>
    </source>
</evidence>
<dbReference type="CDD" id="cd03250">
    <property type="entry name" value="ABCC_MRP_domain1"/>
    <property type="match status" value="1"/>
</dbReference>
<evidence type="ECO:0000313" key="16">
    <source>
        <dbReference type="Proteomes" id="UP000287124"/>
    </source>
</evidence>
<dbReference type="GO" id="GO:0008270">
    <property type="term" value="F:zinc ion binding"/>
    <property type="evidence" value="ECO:0007669"/>
    <property type="project" value="InterPro"/>
</dbReference>
<feature type="domain" description="ABC transporter" evidence="13">
    <location>
        <begin position="1334"/>
        <end position="1583"/>
    </location>
</feature>
<feature type="compositionally biased region" description="Polar residues" evidence="11">
    <location>
        <begin position="490"/>
        <end position="505"/>
    </location>
</feature>
<gene>
    <name evidence="15" type="ORF">BHE90_003880</name>
</gene>
<feature type="region of interest" description="Disordered" evidence="11">
    <location>
        <begin position="969"/>
        <end position="995"/>
    </location>
</feature>
<evidence type="ECO:0000256" key="10">
    <source>
        <dbReference type="ARBA" id="ARBA00023242"/>
    </source>
</evidence>
<dbReference type="PANTHER" id="PTHR24223">
    <property type="entry name" value="ATP-BINDING CASSETTE SUB-FAMILY C"/>
    <property type="match status" value="1"/>
</dbReference>
<dbReference type="PROSITE" id="PS50893">
    <property type="entry name" value="ABC_TRANSPORTER_2"/>
    <property type="match status" value="2"/>
</dbReference>
<name>A0A430M0S9_9HYPO</name>
<keyword evidence="5" id="KW-0677">Repeat</keyword>
<dbReference type="GO" id="GO:0140359">
    <property type="term" value="F:ABC-type transporter activity"/>
    <property type="evidence" value="ECO:0007669"/>
    <property type="project" value="InterPro"/>
</dbReference>
<dbReference type="Proteomes" id="UP000287124">
    <property type="component" value="Unassembled WGS sequence"/>
</dbReference>
<evidence type="ECO:0000259" key="13">
    <source>
        <dbReference type="PROSITE" id="PS50893"/>
    </source>
</evidence>
<dbReference type="FunFam" id="3.40.50.300:FF:000838">
    <property type="entry name" value="ABC multidrug transporter (Eurofung)"/>
    <property type="match status" value="1"/>
</dbReference>
<dbReference type="PROSITE" id="PS00211">
    <property type="entry name" value="ABC_TRANSPORTER_1"/>
    <property type="match status" value="1"/>
</dbReference>
<keyword evidence="6" id="KW-0547">Nucleotide-binding</keyword>
<dbReference type="Pfam" id="PF00664">
    <property type="entry name" value="ABC_membrane"/>
    <property type="match status" value="2"/>
</dbReference>
<dbReference type="SUPFAM" id="SSF90123">
    <property type="entry name" value="ABC transporter transmembrane region"/>
    <property type="match status" value="2"/>
</dbReference>
<dbReference type="CDD" id="cd12148">
    <property type="entry name" value="fungal_TF_MHR"/>
    <property type="match status" value="1"/>
</dbReference>
<feature type="transmembrane region" description="Helical" evidence="12">
    <location>
        <begin position="1091"/>
        <end position="1107"/>
    </location>
</feature>
<dbReference type="Pfam" id="PF00005">
    <property type="entry name" value="ABC_tran"/>
    <property type="match status" value="2"/>
</dbReference>
<feature type="transmembrane region" description="Helical" evidence="12">
    <location>
        <begin position="673"/>
        <end position="695"/>
    </location>
</feature>
<evidence type="ECO:0000256" key="5">
    <source>
        <dbReference type="ARBA" id="ARBA00022737"/>
    </source>
</evidence>
<dbReference type="GO" id="GO:0016887">
    <property type="term" value="F:ATP hydrolysis activity"/>
    <property type="evidence" value="ECO:0007669"/>
    <property type="project" value="InterPro"/>
</dbReference>